<proteinExistence type="inferred from homology"/>
<dbReference type="GO" id="GO:0007032">
    <property type="term" value="P:endosome organization"/>
    <property type="evidence" value="ECO:0007669"/>
    <property type="project" value="TreeGrafter"/>
</dbReference>
<dbReference type="GO" id="GO:0051125">
    <property type="term" value="P:regulation of actin nucleation"/>
    <property type="evidence" value="ECO:0007669"/>
    <property type="project" value="TreeGrafter"/>
</dbReference>
<dbReference type="Proteomes" id="UP000005237">
    <property type="component" value="Unassembled WGS sequence"/>
</dbReference>
<dbReference type="GO" id="GO:0030041">
    <property type="term" value="P:actin filament polymerization"/>
    <property type="evidence" value="ECO:0007669"/>
    <property type="project" value="TreeGrafter"/>
</dbReference>
<dbReference type="Pfam" id="PF10266">
    <property type="entry name" value="Strumpellin"/>
    <property type="match status" value="1"/>
</dbReference>
<dbReference type="AlphaFoldDB" id="A0A8R1IHA0"/>
<organism evidence="2 3">
    <name type="scientific">Caenorhabditis japonica</name>
    <dbReference type="NCBI Taxonomy" id="281687"/>
    <lineage>
        <taxon>Eukaryota</taxon>
        <taxon>Metazoa</taxon>
        <taxon>Ecdysozoa</taxon>
        <taxon>Nematoda</taxon>
        <taxon>Chromadorea</taxon>
        <taxon>Rhabditida</taxon>
        <taxon>Rhabditina</taxon>
        <taxon>Rhabditomorpha</taxon>
        <taxon>Rhabditoidea</taxon>
        <taxon>Rhabditidae</taxon>
        <taxon>Peloderinae</taxon>
        <taxon>Caenorhabditis</taxon>
    </lineage>
</organism>
<sequence>MVDFNDHLLHVSVANRSLKWLYLHSRPSNRARSLKDRPSDDQLFQWLLDVSRCETLLLNLYKTTLDNRESEANGEKLKICEHLKQLADFFEHGFVKISETQKVNFIGWIRNLIETVEKMDVNESEEGAATVQQIMRRMKQASEGLF</sequence>
<dbReference type="PANTHER" id="PTHR15691:SF6">
    <property type="entry name" value="WASH COMPLEX SUBUNIT 5"/>
    <property type="match status" value="1"/>
</dbReference>
<keyword evidence="3" id="KW-1185">Reference proteome</keyword>
<evidence type="ECO:0000313" key="2">
    <source>
        <dbReference type="EnsemblMetazoa" id="CJA34627.1"/>
    </source>
</evidence>
<protein>
    <submittedName>
        <fullName evidence="2">Uncharacterized protein</fullName>
    </submittedName>
</protein>
<evidence type="ECO:0000313" key="3">
    <source>
        <dbReference type="Proteomes" id="UP000005237"/>
    </source>
</evidence>
<dbReference type="GO" id="GO:0071203">
    <property type="term" value="C:WASH complex"/>
    <property type="evidence" value="ECO:0007669"/>
    <property type="project" value="InterPro"/>
</dbReference>
<accession>A0A8R1IHA0</accession>
<reference evidence="2" key="2">
    <citation type="submission" date="2022-06" db="UniProtKB">
        <authorList>
            <consortium name="EnsemblMetazoa"/>
        </authorList>
    </citation>
    <scope>IDENTIFICATION</scope>
    <source>
        <strain evidence="2">DF5081</strain>
    </source>
</reference>
<dbReference type="EnsemblMetazoa" id="CJA34627.1">
    <property type="protein sequence ID" value="CJA34627.1"/>
    <property type="gene ID" value="WBGene00210474"/>
</dbReference>
<name>A0A8R1IHA0_CAEJA</name>
<dbReference type="GO" id="GO:0140285">
    <property type="term" value="P:endosome fission"/>
    <property type="evidence" value="ECO:0007669"/>
    <property type="project" value="TreeGrafter"/>
</dbReference>
<dbReference type="PANTHER" id="PTHR15691">
    <property type="entry name" value="WASH COMPLEX SUBUNIT 5"/>
    <property type="match status" value="1"/>
</dbReference>
<reference evidence="3" key="1">
    <citation type="submission" date="2010-08" db="EMBL/GenBank/DDBJ databases">
        <authorList>
            <consortium name="Caenorhabditis japonica Sequencing Consortium"/>
            <person name="Wilson R.K."/>
        </authorList>
    </citation>
    <scope>NUCLEOTIDE SEQUENCE [LARGE SCALE GENOMIC DNA]</scope>
    <source>
        <strain evidence="3">DF5081</strain>
    </source>
</reference>
<comment type="similarity">
    <text evidence="1">Belongs to the strumpellin family.</text>
</comment>
<evidence type="ECO:0000256" key="1">
    <source>
        <dbReference type="ARBA" id="ARBA00006224"/>
    </source>
</evidence>
<dbReference type="GO" id="GO:0005768">
    <property type="term" value="C:endosome"/>
    <property type="evidence" value="ECO:0007669"/>
    <property type="project" value="TreeGrafter"/>
</dbReference>
<dbReference type="InterPro" id="IPR019393">
    <property type="entry name" value="WASH_strumpellin"/>
</dbReference>